<accession>A0A3S9MIT2</accession>
<reference evidence="1 2" key="1">
    <citation type="journal article" date="2019" name="Int. J. Syst. Evol. Microbiol.">
        <title>Streptomyces cyaneochromogenes sp. nov., a blue pigment-producing actinomycete from manganese-contaminated soil.</title>
        <authorList>
            <person name="Tang X."/>
            <person name="Zhao J."/>
            <person name="Li K."/>
            <person name="Chen Z."/>
            <person name="Sun Y."/>
            <person name="Gao J."/>
        </authorList>
    </citation>
    <scope>NUCLEOTIDE SEQUENCE [LARGE SCALE GENOMIC DNA]</scope>
    <source>
        <strain evidence="1 2">MK-45</strain>
    </source>
</reference>
<protein>
    <submittedName>
        <fullName evidence="1">Uncharacterized protein</fullName>
    </submittedName>
</protein>
<sequence length="163" mass="18275">MTVLLEAPQTTRVRDPKAILDEIGEANPHLIPDPGIGLWEREVQLLMRDTVRVRSLAERILSQGVAYLITAMEKPGNDMGPGFEVDQGVHQIILDTPVYFAICERYNGGQYKHHAPLIERRRDGIVMRTAEIIRANGFTVDTELWEVDASDCGPCDDKVPDSH</sequence>
<proteinExistence type="predicted"/>
<evidence type="ECO:0000313" key="2">
    <source>
        <dbReference type="Proteomes" id="UP000280298"/>
    </source>
</evidence>
<dbReference type="RefSeq" id="WP_126397014.1">
    <property type="nucleotide sequence ID" value="NZ_CP034539.1"/>
</dbReference>
<organism evidence="1 2">
    <name type="scientific">Streptomyces cyaneochromogenes</name>
    <dbReference type="NCBI Taxonomy" id="2496836"/>
    <lineage>
        <taxon>Bacteria</taxon>
        <taxon>Bacillati</taxon>
        <taxon>Actinomycetota</taxon>
        <taxon>Actinomycetes</taxon>
        <taxon>Kitasatosporales</taxon>
        <taxon>Streptomycetaceae</taxon>
        <taxon>Streptomyces</taxon>
    </lineage>
</organism>
<gene>
    <name evidence="1" type="ORF">EJ357_41285</name>
</gene>
<dbReference type="OrthoDB" id="5328543at2"/>
<evidence type="ECO:0000313" key="1">
    <source>
        <dbReference type="EMBL" id="AZQ39079.1"/>
    </source>
</evidence>
<dbReference type="AlphaFoldDB" id="A0A3S9MIT2"/>
<dbReference type="KEGG" id="scya:EJ357_41285"/>
<dbReference type="Proteomes" id="UP000280298">
    <property type="component" value="Chromosome"/>
</dbReference>
<dbReference type="EMBL" id="CP034539">
    <property type="protein sequence ID" value="AZQ39079.1"/>
    <property type="molecule type" value="Genomic_DNA"/>
</dbReference>
<name>A0A3S9MIT2_9ACTN</name>
<keyword evidence="2" id="KW-1185">Reference proteome</keyword>